<protein>
    <submittedName>
        <fullName evidence="1">Uncharacterized protein</fullName>
    </submittedName>
</protein>
<dbReference type="Proteomes" id="UP000053236">
    <property type="component" value="Unassembled WGS sequence"/>
</dbReference>
<dbReference type="EMBL" id="KI689763">
    <property type="protein sequence ID" value="ETK71731.1"/>
    <property type="molecule type" value="Genomic_DNA"/>
</dbReference>
<gene>
    <name evidence="1" type="ORF">L915_21069</name>
</gene>
<proteinExistence type="predicted"/>
<dbReference type="AlphaFoldDB" id="W2FP79"/>
<organism evidence="1">
    <name type="scientific">Phytophthora nicotianae</name>
    <name type="common">Potato buckeye rot agent</name>
    <name type="synonym">Phytophthora parasitica</name>
    <dbReference type="NCBI Taxonomy" id="4792"/>
    <lineage>
        <taxon>Eukaryota</taxon>
        <taxon>Sar</taxon>
        <taxon>Stramenopiles</taxon>
        <taxon>Oomycota</taxon>
        <taxon>Peronosporomycetes</taxon>
        <taxon>Peronosporales</taxon>
        <taxon>Peronosporaceae</taxon>
        <taxon>Phytophthora</taxon>
    </lineage>
</organism>
<feature type="non-terminal residue" evidence="1">
    <location>
        <position position="41"/>
    </location>
</feature>
<accession>W2FP79</accession>
<sequence length="41" mass="4754">MYDSIYERALLAQKRTCIDLAQTKVQFTKDLLVLGIYSTDE</sequence>
<reference evidence="1" key="1">
    <citation type="submission" date="2013-11" db="EMBL/GenBank/DDBJ databases">
        <title>The Genome Sequence of Phytophthora parasitica CJ02B3.</title>
        <authorList>
            <consortium name="The Broad Institute Genomics Platform"/>
            <person name="Russ C."/>
            <person name="Tyler B."/>
            <person name="Panabieres F."/>
            <person name="Shan W."/>
            <person name="Tripathy S."/>
            <person name="Grunwald N."/>
            <person name="Machado M."/>
            <person name="Johnson C.S."/>
            <person name="Arredondo F."/>
            <person name="Hong C."/>
            <person name="Coffey M."/>
            <person name="Young S.K."/>
            <person name="Zeng Q."/>
            <person name="Gargeya S."/>
            <person name="Fitzgerald M."/>
            <person name="Abouelleil A."/>
            <person name="Alvarado L."/>
            <person name="Chapman S.B."/>
            <person name="Gainer-Dewar J."/>
            <person name="Goldberg J."/>
            <person name="Griggs A."/>
            <person name="Gujja S."/>
            <person name="Hansen M."/>
            <person name="Howarth C."/>
            <person name="Imamovic A."/>
            <person name="Ireland A."/>
            <person name="Larimer J."/>
            <person name="McCowan C."/>
            <person name="Murphy C."/>
            <person name="Pearson M."/>
            <person name="Poon T.W."/>
            <person name="Priest M."/>
            <person name="Roberts A."/>
            <person name="Saif S."/>
            <person name="Shea T."/>
            <person name="Sykes S."/>
            <person name="Wortman J."/>
            <person name="Nusbaum C."/>
            <person name="Birren B."/>
        </authorList>
    </citation>
    <scope>NUCLEOTIDE SEQUENCE [LARGE SCALE GENOMIC DNA]</scope>
    <source>
        <strain evidence="1">CJ02B3</strain>
    </source>
</reference>
<evidence type="ECO:0000313" key="1">
    <source>
        <dbReference type="EMBL" id="ETK71731.1"/>
    </source>
</evidence>
<name>W2FP79_PHYNI</name>